<dbReference type="PANTHER" id="PTHR13903">
    <property type="entry name" value="PIRIN-RELATED"/>
    <property type="match status" value="1"/>
</dbReference>
<gene>
    <name evidence="5" type="ORF">FCC1311_074792</name>
</gene>
<sequence>MKAVRKVRAMTGGPMETASPYLFVVYHKDEYPAGNSKMEHPSKVGNGMDFDQRAKYRMYHGEKVPGFPAHPHRGFETITATIEGVIDHADSLKNGGRYGMGDLQWMTAGSGIQHSEMFPLLHDDKPNKTRFFQIWLNLPSASKMVPPAFEMHWAHEVRSWQSEDGKSSATVWCGDFKGVEAFGKPPRDSYAANPASKVGIFHISIAKGGTLELDPAVGDRNLYMVEGSKSVVGGKRVERGIHAAYIETEASVPVQIECPNSDCEFLVLQGRPIAEPVVQHGPFVMNTQQEIVETVMDYRRTQFGGWPYDRPDVVFPREKGRFAMLNGVETAPPDNEILD</sequence>
<comment type="caution">
    <text evidence="5">The sequence shown here is derived from an EMBL/GenBank/DDBJ whole genome shotgun (WGS) entry which is preliminary data.</text>
</comment>
<reference evidence="5 6" key="1">
    <citation type="submission" date="2017-12" db="EMBL/GenBank/DDBJ databases">
        <title>Sequencing, de novo assembly and annotation of complete genome of a new Thraustochytrid species, strain FCC1311.</title>
        <authorList>
            <person name="Sedici K."/>
            <person name="Godart F."/>
            <person name="Aiese Cigliano R."/>
            <person name="Sanseverino W."/>
            <person name="Barakat M."/>
            <person name="Ortet P."/>
            <person name="Marechal E."/>
            <person name="Cagnac O."/>
            <person name="Amato A."/>
        </authorList>
    </citation>
    <scope>NUCLEOTIDE SEQUENCE [LARGE SCALE GENOMIC DNA]</scope>
</reference>
<protein>
    <submittedName>
        <fullName evidence="5">Pirin</fullName>
    </submittedName>
</protein>
<dbReference type="InParanoid" id="A0A2R5GNE1"/>
<evidence type="ECO:0000256" key="1">
    <source>
        <dbReference type="ARBA" id="ARBA00008416"/>
    </source>
</evidence>
<dbReference type="PANTHER" id="PTHR13903:SF8">
    <property type="entry name" value="PIRIN"/>
    <property type="match status" value="1"/>
</dbReference>
<dbReference type="Pfam" id="PF05726">
    <property type="entry name" value="Pirin_C"/>
    <property type="match status" value="1"/>
</dbReference>
<dbReference type="AlphaFoldDB" id="A0A2R5GNE1"/>
<dbReference type="InterPro" id="IPR008778">
    <property type="entry name" value="Pirin_C_dom"/>
</dbReference>
<dbReference type="InterPro" id="IPR003829">
    <property type="entry name" value="Pirin_N_dom"/>
</dbReference>
<dbReference type="InterPro" id="IPR011051">
    <property type="entry name" value="RmlC_Cupin_sf"/>
</dbReference>
<proteinExistence type="inferred from homology"/>
<dbReference type="OrthoDB" id="198735at2759"/>
<evidence type="ECO:0000259" key="4">
    <source>
        <dbReference type="Pfam" id="PF05726"/>
    </source>
</evidence>
<evidence type="ECO:0000256" key="2">
    <source>
        <dbReference type="RuleBase" id="RU003457"/>
    </source>
</evidence>
<comment type="similarity">
    <text evidence="1 2">Belongs to the pirin family.</text>
</comment>
<feature type="domain" description="Pirin N-terminal" evidence="3">
    <location>
        <begin position="54"/>
        <end position="136"/>
    </location>
</feature>
<dbReference type="Proteomes" id="UP000241890">
    <property type="component" value="Unassembled WGS sequence"/>
</dbReference>
<name>A0A2R5GNE1_9STRA</name>
<keyword evidence="6" id="KW-1185">Reference proteome</keyword>
<accession>A0A2R5GNE1</accession>
<evidence type="ECO:0000259" key="3">
    <source>
        <dbReference type="Pfam" id="PF02678"/>
    </source>
</evidence>
<evidence type="ECO:0000313" key="5">
    <source>
        <dbReference type="EMBL" id="GBG31258.1"/>
    </source>
</evidence>
<dbReference type="Pfam" id="PF02678">
    <property type="entry name" value="Pirin"/>
    <property type="match status" value="1"/>
</dbReference>
<dbReference type="Gene3D" id="2.60.120.10">
    <property type="entry name" value="Jelly Rolls"/>
    <property type="match status" value="2"/>
</dbReference>
<dbReference type="SUPFAM" id="SSF51182">
    <property type="entry name" value="RmlC-like cupins"/>
    <property type="match status" value="1"/>
</dbReference>
<organism evidence="5 6">
    <name type="scientific">Hondaea fermentalgiana</name>
    <dbReference type="NCBI Taxonomy" id="2315210"/>
    <lineage>
        <taxon>Eukaryota</taxon>
        <taxon>Sar</taxon>
        <taxon>Stramenopiles</taxon>
        <taxon>Bigyra</taxon>
        <taxon>Labyrinthulomycetes</taxon>
        <taxon>Thraustochytrida</taxon>
        <taxon>Thraustochytriidae</taxon>
        <taxon>Hondaea</taxon>
    </lineage>
</organism>
<evidence type="ECO:0000313" key="6">
    <source>
        <dbReference type="Proteomes" id="UP000241890"/>
    </source>
</evidence>
<dbReference type="EMBL" id="BEYU01000094">
    <property type="protein sequence ID" value="GBG31258.1"/>
    <property type="molecule type" value="Genomic_DNA"/>
</dbReference>
<dbReference type="InterPro" id="IPR012093">
    <property type="entry name" value="Pirin"/>
</dbReference>
<feature type="domain" description="Pirin C-terminal" evidence="4">
    <location>
        <begin position="201"/>
        <end position="304"/>
    </location>
</feature>
<dbReference type="InterPro" id="IPR014710">
    <property type="entry name" value="RmlC-like_jellyroll"/>
</dbReference>